<evidence type="ECO:0008006" key="3">
    <source>
        <dbReference type="Google" id="ProtNLM"/>
    </source>
</evidence>
<evidence type="ECO:0000313" key="2">
    <source>
        <dbReference type="Proteomes" id="UP000002640"/>
    </source>
</evidence>
<dbReference type="OMA" id="PPHICEG"/>
<dbReference type="EMBL" id="JH159161">
    <property type="protein sequence ID" value="EGZ08101.1"/>
    <property type="molecule type" value="Genomic_DNA"/>
</dbReference>
<dbReference type="RefSeq" id="XP_009536273.1">
    <property type="nucleotide sequence ID" value="XM_009537978.1"/>
</dbReference>
<sequence length="917" mass="99981">MALMLGRPIVVQSVDGIFGVYPEGYSGNEGLASEGPLAINHCAAANITESVSFGSRNHYIPGGFPDHVDELVLSNAARDWRGFDMADGADGTLASHPRLALPYYHCCSADPDACVFNDESLEGEAGEATVERLMQVLDNPVSAGDIHRCQERVAKSSGESGDLWACASCCEILNTVEDSVAFIPREGLHPHFLLTGDEMEAVSGLGAGVIDNHIQVFRSGALMYHLNPDLVRDPGSIPLCVKCAEDPRKSKYSIASGHDYGPVGCFPELNDVASKCIAPVRSFGLAITASDNDIRIDESAEARQALVELEERIEASVEIMTSEQAGRVDDGMMAEHYGDDGENSLKSVDAFDLSVTNAAVDATLSMLGREDGGNGDTESGVEDGTAPVVVRRGADPVTEWTENGEMIAAAFPQLFMRGGKFLPCGTWPASLTRHLMRYYDGRFEKDTRLVATLFNQLQRHTSVRRAARIGSSRASVLTRLGSLSNSEEFKALLIRSQQNPESREAKRVTNERNQLTSVFGRKECCRNDLPENVRSSARRRLIISNAFPGLVARAFERRVRQIYNDIILCKRSVDTRISRDYLQRCPGAYGTVAAHAAVVEPHADGRLHIDMCVYGSKLSPGLLSRIACSERLCRRAADWLESVCCTGFDQSVHEWRQRCKADGGVPKAFEIAVPDALDDPAGILLAAQKVASVTNFHSHTSTCLKGIRGKYECRLSRPAGVHDRGTCPLIVTRERVGDMAAGVYPIVTGHNLPPHICEGIDAGYSTEKGQCFRSHDEGPVVWELKRAQMDASVVETNLVLATLTVSHTNSSVINGESSGDMVEEYQEAYMAKNQIALKGAATALLGAIEYENKFPSRAEDSKSNLRIGKYLAARTVNSFFGAHEWSHALMVYAITGYRSFISSDAFGISFRSLYWRL</sequence>
<protein>
    <recommendedName>
        <fullName evidence="3">Helitron helicase-like domain-containing protein</fullName>
    </recommendedName>
</protein>
<dbReference type="KEGG" id="psoj:PHYSODRAFT_306172"/>
<dbReference type="AlphaFoldDB" id="G5A875"/>
<keyword evidence="2" id="KW-1185">Reference proteome</keyword>
<organism evidence="1 2">
    <name type="scientific">Phytophthora sojae (strain P6497)</name>
    <name type="common">Soybean stem and root rot agent</name>
    <name type="synonym">Phytophthora megasperma f. sp. glycines</name>
    <dbReference type="NCBI Taxonomy" id="1094619"/>
    <lineage>
        <taxon>Eukaryota</taxon>
        <taxon>Sar</taxon>
        <taxon>Stramenopiles</taxon>
        <taxon>Oomycota</taxon>
        <taxon>Peronosporomycetes</taxon>
        <taxon>Peronosporales</taxon>
        <taxon>Peronosporaceae</taxon>
        <taxon>Phytophthora</taxon>
    </lineage>
</organism>
<gene>
    <name evidence="1" type="ORF">PHYSODRAFT_306172</name>
</gene>
<dbReference type="Proteomes" id="UP000002640">
    <property type="component" value="Unassembled WGS sequence"/>
</dbReference>
<proteinExistence type="predicted"/>
<name>G5A875_PHYSP</name>
<dbReference type="GeneID" id="20642657"/>
<dbReference type="InParanoid" id="G5A875"/>
<reference evidence="1 2" key="1">
    <citation type="journal article" date="2006" name="Science">
        <title>Phytophthora genome sequences uncover evolutionary origins and mechanisms of pathogenesis.</title>
        <authorList>
            <person name="Tyler B.M."/>
            <person name="Tripathy S."/>
            <person name="Zhang X."/>
            <person name="Dehal P."/>
            <person name="Jiang R.H."/>
            <person name="Aerts A."/>
            <person name="Arredondo F.D."/>
            <person name="Baxter L."/>
            <person name="Bensasson D."/>
            <person name="Beynon J.L."/>
            <person name="Chapman J."/>
            <person name="Damasceno C.M."/>
            <person name="Dorrance A.E."/>
            <person name="Dou D."/>
            <person name="Dickerman A.W."/>
            <person name="Dubchak I.L."/>
            <person name="Garbelotto M."/>
            <person name="Gijzen M."/>
            <person name="Gordon S.G."/>
            <person name="Govers F."/>
            <person name="Grunwald N.J."/>
            <person name="Huang W."/>
            <person name="Ivors K.L."/>
            <person name="Jones R.W."/>
            <person name="Kamoun S."/>
            <person name="Krampis K."/>
            <person name="Lamour K.H."/>
            <person name="Lee M.K."/>
            <person name="McDonald W.H."/>
            <person name="Medina M."/>
            <person name="Meijer H.J."/>
            <person name="Nordberg E.K."/>
            <person name="Maclean D.J."/>
            <person name="Ospina-Giraldo M.D."/>
            <person name="Morris P.F."/>
            <person name="Phuntumart V."/>
            <person name="Putnam N.H."/>
            <person name="Rash S."/>
            <person name="Rose J.K."/>
            <person name="Sakihama Y."/>
            <person name="Salamov A.A."/>
            <person name="Savidor A."/>
            <person name="Scheuring C.F."/>
            <person name="Smith B.M."/>
            <person name="Sobral B.W."/>
            <person name="Terry A."/>
            <person name="Torto-Alalibo T.A."/>
            <person name="Win J."/>
            <person name="Xu Z."/>
            <person name="Zhang H."/>
            <person name="Grigoriev I.V."/>
            <person name="Rokhsar D.S."/>
            <person name="Boore J.L."/>
        </authorList>
    </citation>
    <scope>NUCLEOTIDE SEQUENCE [LARGE SCALE GENOMIC DNA]</scope>
    <source>
        <strain evidence="1 2">P6497</strain>
    </source>
</reference>
<accession>G5A875</accession>
<dbReference type="STRING" id="1094619.G5A875"/>
<evidence type="ECO:0000313" key="1">
    <source>
        <dbReference type="EMBL" id="EGZ08101.1"/>
    </source>
</evidence>